<evidence type="ECO:0000313" key="2">
    <source>
        <dbReference type="Proteomes" id="UP000261811"/>
    </source>
</evidence>
<reference evidence="1 2" key="1">
    <citation type="submission" date="2018-08" db="EMBL/GenBank/DDBJ databases">
        <title>Actinomadura jelena sp. nov., a novel Actinomycete isolated from soil in Chad.</title>
        <authorList>
            <person name="Shi L."/>
        </authorList>
    </citation>
    <scope>NUCLEOTIDE SEQUENCE [LARGE SCALE GENOMIC DNA]</scope>
    <source>
        <strain evidence="1 2">NEAU-G17</strain>
    </source>
</reference>
<name>A0A372JU63_9ACTN</name>
<accession>A0A372JU63</accession>
<proteinExistence type="predicted"/>
<evidence type="ECO:0000313" key="1">
    <source>
        <dbReference type="EMBL" id="RFU42888.1"/>
    </source>
</evidence>
<organism evidence="1 2">
    <name type="scientific">Actinomadura logoneensis</name>
    <dbReference type="NCBI Taxonomy" id="2293572"/>
    <lineage>
        <taxon>Bacteria</taxon>
        <taxon>Bacillati</taxon>
        <taxon>Actinomycetota</taxon>
        <taxon>Actinomycetes</taxon>
        <taxon>Streptosporangiales</taxon>
        <taxon>Thermomonosporaceae</taxon>
        <taxon>Actinomadura</taxon>
    </lineage>
</organism>
<dbReference type="AlphaFoldDB" id="A0A372JU63"/>
<dbReference type="Proteomes" id="UP000261811">
    <property type="component" value="Unassembled WGS sequence"/>
</dbReference>
<dbReference type="EMBL" id="QURH01000086">
    <property type="protein sequence ID" value="RFU42888.1"/>
    <property type="molecule type" value="Genomic_DNA"/>
</dbReference>
<comment type="caution">
    <text evidence="1">The sequence shown here is derived from an EMBL/GenBank/DDBJ whole genome shotgun (WGS) entry which is preliminary data.</text>
</comment>
<gene>
    <name evidence="1" type="ORF">DZF91_04195</name>
</gene>
<sequence>MTTSGSAPAGEDGVDPGLVPCVGDDLPLPGVPEPLSDAVGVGTELELETGLLEAFAPPDPHFISSGTAMSAAMTKKTAAMTTLGNCIVTSGPAALRDRAPRTAVI</sequence>
<protein>
    <submittedName>
        <fullName evidence="1">Uncharacterized protein</fullName>
    </submittedName>
</protein>
<keyword evidence="2" id="KW-1185">Reference proteome</keyword>